<evidence type="ECO:0000313" key="1">
    <source>
        <dbReference type="EMBL" id="KAK1140696.1"/>
    </source>
</evidence>
<gene>
    <name evidence="1" type="ORF">N8T08_010009</name>
</gene>
<organism evidence="1 2">
    <name type="scientific">Aspergillus melleus</name>
    <dbReference type="NCBI Taxonomy" id="138277"/>
    <lineage>
        <taxon>Eukaryota</taxon>
        <taxon>Fungi</taxon>
        <taxon>Dikarya</taxon>
        <taxon>Ascomycota</taxon>
        <taxon>Pezizomycotina</taxon>
        <taxon>Eurotiomycetes</taxon>
        <taxon>Eurotiomycetidae</taxon>
        <taxon>Eurotiales</taxon>
        <taxon>Aspergillaceae</taxon>
        <taxon>Aspergillus</taxon>
        <taxon>Aspergillus subgen. Circumdati</taxon>
    </lineage>
</organism>
<dbReference type="Proteomes" id="UP001177260">
    <property type="component" value="Unassembled WGS sequence"/>
</dbReference>
<evidence type="ECO:0000313" key="2">
    <source>
        <dbReference type="Proteomes" id="UP001177260"/>
    </source>
</evidence>
<dbReference type="EMBL" id="JAOPJF010000077">
    <property type="protein sequence ID" value="KAK1140696.1"/>
    <property type="molecule type" value="Genomic_DNA"/>
</dbReference>
<sequence length="173" mass="19339">MTAQRPLSPDELSCVSEFSFPDDLEYNQALITSTFGLLRLGAMESEDRRAPTPYVALAQTSLAAYLNSGMVGFDNIREACHWRFIELGLLMLKECYTTYCEYWLAVLPEYKGPALALDGNYNEKVEIPEELSDLVQKPMLRYTVQYLINVPHSASRSQGSSQTSLPRVGAPSS</sequence>
<protein>
    <submittedName>
        <fullName evidence="1">Uncharacterized protein</fullName>
    </submittedName>
</protein>
<accession>A0ACC3ATN7</accession>
<proteinExistence type="predicted"/>
<keyword evidence="2" id="KW-1185">Reference proteome</keyword>
<comment type="caution">
    <text evidence="1">The sequence shown here is derived from an EMBL/GenBank/DDBJ whole genome shotgun (WGS) entry which is preliminary data.</text>
</comment>
<reference evidence="1 2" key="1">
    <citation type="journal article" date="2023" name="ACS Omega">
        <title>Identification of the Neoaspergillic Acid Biosynthesis Gene Cluster by Establishing an In Vitro CRISPR-Ribonucleoprotein Genetic System in Aspergillus melleus.</title>
        <authorList>
            <person name="Yuan B."/>
            <person name="Grau M.F."/>
            <person name="Murata R.M."/>
            <person name="Torok T."/>
            <person name="Venkateswaran K."/>
            <person name="Stajich J.E."/>
            <person name="Wang C.C.C."/>
        </authorList>
    </citation>
    <scope>NUCLEOTIDE SEQUENCE [LARGE SCALE GENOMIC DNA]</scope>
    <source>
        <strain evidence="1 2">IMV 1140</strain>
    </source>
</reference>
<name>A0ACC3ATN7_9EURO</name>